<name>A0A9P6PKY6_9FUNG</name>
<sequence length="96" mass="10386">STQFTFATIALSSLAALYIPTTVEAAGVFSLEGKSKCKIEGFKIDPVPVQGCCNENRGISTIDAKVVYCHVDLDKEGPFRKCVQHIGQATIVKCDY</sequence>
<gene>
    <name evidence="2" type="ORF">DFQ27_002231</name>
</gene>
<keyword evidence="1" id="KW-0732">Signal</keyword>
<feature type="signal peptide" evidence="1">
    <location>
        <begin position="1"/>
        <end position="25"/>
    </location>
</feature>
<dbReference type="OrthoDB" id="2400172at2759"/>
<accession>A0A9P6PKY6</accession>
<keyword evidence="3" id="KW-1185">Reference proteome</keyword>
<proteinExistence type="predicted"/>
<comment type="caution">
    <text evidence="2">The sequence shown here is derived from an EMBL/GenBank/DDBJ whole genome shotgun (WGS) entry which is preliminary data.</text>
</comment>
<feature type="non-terminal residue" evidence="2">
    <location>
        <position position="1"/>
    </location>
</feature>
<evidence type="ECO:0000256" key="1">
    <source>
        <dbReference type="SAM" id="SignalP"/>
    </source>
</evidence>
<protein>
    <recommendedName>
        <fullName evidence="4">Hydrophobin</fullName>
    </recommendedName>
</protein>
<organism evidence="2 3">
    <name type="scientific">Actinomortierella ambigua</name>
    <dbReference type="NCBI Taxonomy" id="1343610"/>
    <lineage>
        <taxon>Eukaryota</taxon>
        <taxon>Fungi</taxon>
        <taxon>Fungi incertae sedis</taxon>
        <taxon>Mucoromycota</taxon>
        <taxon>Mortierellomycotina</taxon>
        <taxon>Mortierellomycetes</taxon>
        <taxon>Mortierellales</taxon>
        <taxon>Mortierellaceae</taxon>
        <taxon>Actinomortierella</taxon>
    </lineage>
</organism>
<dbReference type="AlphaFoldDB" id="A0A9P6PKY6"/>
<evidence type="ECO:0008006" key="4">
    <source>
        <dbReference type="Google" id="ProtNLM"/>
    </source>
</evidence>
<reference evidence="2" key="1">
    <citation type="journal article" date="2020" name="Fungal Divers.">
        <title>Resolving the Mortierellaceae phylogeny through synthesis of multi-gene phylogenetics and phylogenomics.</title>
        <authorList>
            <person name="Vandepol N."/>
            <person name="Liber J."/>
            <person name="Desiro A."/>
            <person name="Na H."/>
            <person name="Kennedy M."/>
            <person name="Barry K."/>
            <person name="Grigoriev I.V."/>
            <person name="Miller A.N."/>
            <person name="O'Donnell K."/>
            <person name="Stajich J.E."/>
            <person name="Bonito G."/>
        </authorList>
    </citation>
    <scope>NUCLEOTIDE SEQUENCE</scope>
    <source>
        <strain evidence="2">BC1065</strain>
    </source>
</reference>
<evidence type="ECO:0000313" key="2">
    <source>
        <dbReference type="EMBL" id="KAG0247314.1"/>
    </source>
</evidence>
<dbReference type="EMBL" id="JAAAJB010001816">
    <property type="protein sequence ID" value="KAG0247314.1"/>
    <property type="molecule type" value="Genomic_DNA"/>
</dbReference>
<evidence type="ECO:0000313" key="3">
    <source>
        <dbReference type="Proteomes" id="UP000807716"/>
    </source>
</evidence>
<dbReference type="Proteomes" id="UP000807716">
    <property type="component" value="Unassembled WGS sequence"/>
</dbReference>
<feature type="chain" id="PRO_5040240796" description="Hydrophobin" evidence="1">
    <location>
        <begin position="26"/>
        <end position="96"/>
    </location>
</feature>